<dbReference type="InterPro" id="IPR053230">
    <property type="entry name" value="Trans_reg_galc"/>
</dbReference>
<dbReference type="SUPFAM" id="SSF57701">
    <property type="entry name" value="Zn2/Cys6 DNA-binding domain"/>
    <property type="match status" value="1"/>
</dbReference>
<feature type="region of interest" description="Disordered" evidence="7">
    <location>
        <begin position="241"/>
        <end position="266"/>
    </location>
</feature>
<name>A0A9W9IKN3_9EURO</name>
<dbReference type="SMART" id="SM00066">
    <property type="entry name" value="GAL4"/>
    <property type="match status" value="1"/>
</dbReference>
<feature type="region of interest" description="Disordered" evidence="7">
    <location>
        <begin position="173"/>
        <end position="211"/>
    </location>
</feature>
<keyword evidence="3" id="KW-0238">DNA-binding</keyword>
<dbReference type="AlphaFoldDB" id="A0A9W9IKN3"/>
<dbReference type="InterPro" id="IPR036864">
    <property type="entry name" value="Zn2-C6_fun-type_DNA-bd_sf"/>
</dbReference>
<evidence type="ECO:0000256" key="7">
    <source>
        <dbReference type="SAM" id="MobiDB-lite"/>
    </source>
</evidence>
<dbReference type="Pfam" id="PF04082">
    <property type="entry name" value="Fungal_trans"/>
    <property type="match status" value="1"/>
</dbReference>
<dbReference type="OrthoDB" id="5296287at2759"/>
<feature type="region of interest" description="Disordered" evidence="7">
    <location>
        <begin position="1"/>
        <end position="89"/>
    </location>
</feature>
<dbReference type="GO" id="GO:0000981">
    <property type="term" value="F:DNA-binding transcription factor activity, RNA polymerase II-specific"/>
    <property type="evidence" value="ECO:0007669"/>
    <property type="project" value="InterPro"/>
</dbReference>
<evidence type="ECO:0000256" key="5">
    <source>
        <dbReference type="ARBA" id="ARBA00023242"/>
    </source>
</evidence>
<dbReference type="InterPro" id="IPR007219">
    <property type="entry name" value="XnlR_reg_dom"/>
</dbReference>
<keyword evidence="2" id="KW-0805">Transcription regulation</keyword>
<feature type="compositionally biased region" description="Polar residues" evidence="7">
    <location>
        <begin position="42"/>
        <end position="53"/>
    </location>
</feature>
<sequence length="848" mass="94995">MHNPRDSVGHTSPESIPSIPSNPSSVGPSWASISPDFPVPPQSSTYAGQSSYFPPSATAEAASSIPGGNRVPIPRLNAPANHRHKRRSERACESCRQRKVKCDGTRPVCGQCVYYKATCSYEPKKRIRDQNQLAFLRQRVDQYENLLRSLEGESDPPVARRIRKALKVSIDEMDASWKTPRGKSGKPPADDHGDRSDSESSLGSLEDLDLVDEDINRNESTRAAGFFGKNSEVSWMHRLGSDVEKSSSQEPTAATTPLVSPQQEIRPSAFPTPKLAGDISLADMNYHLDDLPIPAVENTDSFGLPPRELADKYFNVYMTFVHPTFGVVRKTMFTAQYLKFFTQPESQPHRKWLAILNIIFAIGCRYCRLIEPGNTTQQEDLVFLTRARHLGLNEGVLFDHTDLQQVQLEFLFAVYLLCLGQVNRASKFSNMALHSAISLGINLRLVNDRIDDASKEARGRLWWSIYCLEHLLTSMNGRTSRVGEGLCSVSMPIPAEEESFEQPEIRRFFEDSTLRRSRLCPTLFESSMQRQGGLAWISEFEPCPSFFFYCLVDLSLMTQAVLNNIYSIEGIRQGPSQMEYQLQKYGLRLDRWLHKIPTCYRFTLPDTTPWHIDHATLDDQSDPFTRERVSLALNYYSARITLCRPCLTQTHTTPLANPSTPHDLSSRAKLRAAIATDCLQAACSLTSILPESADLTWLARVAPYWSILHHLMQATTALLLSISYCSFVHPPGATPPLYQPQSPTAPGTPNPPDSSYGQYPPLLNADLNTAIAQTEKALSWIHTMATVDPASRRAFGMCEKVIRHIAPELRIDLRDWPSTDTLAGGESREDFSMDSLEELLDFAGNVSF</sequence>
<feature type="domain" description="Zn(2)-C6 fungal-type" evidence="8">
    <location>
        <begin position="91"/>
        <end position="121"/>
    </location>
</feature>
<dbReference type="CDD" id="cd12148">
    <property type="entry name" value="fungal_TF_MHR"/>
    <property type="match status" value="1"/>
</dbReference>
<dbReference type="PROSITE" id="PS00463">
    <property type="entry name" value="ZN2_CY6_FUNGAL_1"/>
    <property type="match status" value="1"/>
</dbReference>
<keyword evidence="4" id="KW-0804">Transcription</keyword>
<accession>A0A9W9IKN3</accession>
<protein>
    <recommendedName>
        <fullName evidence="8">Zn(2)-C6 fungal-type domain-containing protein</fullName>
    </recommendedName>
</protein>
<keyword evidence="5" id="KW-0539">Nucleus</keyword>
<reference evidence="9" key="2">
    <citation type="journal article" date="2023" name="IMA Fungus">
        <title>Comparative genomic study of the Penicillium genus elucidates a diverse pangenome and 15 lateral gene transfer events.</title>
        <authorList>
            <person name="Petersen C."/>
            <person name="Sorensen T."/>
            <person name="Nielsen M.R."/>
            <person name="Sondergaard T.E."/>
            <person name="Sorensen J.L."/>
            <person name="Fitzpatrick D.A."/>
            <person name="Frisvad J.C."/>
            <person name="Nielsen K.L."/>
        </authorList>
    </citation>
    <scope>NUCLEOTIDE SEQUENCE</scope>
    <source>
        <strain evidence="9">IBT 21917</strain>
    </source>
</reference>
<feature type="compositionally biased region" description="Low complexity" evidence="7">
    <location>
        <begin position="12"/>
        <end position="29"/>
    </location>
</feature>
<evidence type="ECO:0000259" key="8">
    <source>
        <dbReference type="PROSITE" id="PS50048"/>
    </source>
</evidence>
<feature type="region of interest" description="Disordered" evidence="7">
    <location>
        <begin position="735"/>
        <end position="759"/>
    </location>
</feature>
<evidence type="ECO:0000256" key="1">
    <source>
        <dbReference type="ARBA" id="ARBA00022723"/>
    </source>
</evidence>
<evidence type="ECO:0000256" key="2">
    <source>
        <dbReference type="ARBA" id="ARBA00023015"/>
    </source>
</evidence>
<keyword evidence="10" id="KW-1185">Reference proteome</keyword>
<keyword evidence="6" id="KW-0175">Coiled coil</keyword>
<comment type="caution">
    <text evidence="9">The sequence shown here is derived from an EMBL/GenBank/DDBJ whole genome shotgun (WGS) entry which is preliminary data.</text>
</comment>
<dbReference type="PANTHER" id="PTHR47654">
    <property type="entry name" value="ZN(II)2CYS6 TRANSCRIPTION FACTOR (EUROFUNG)-RELATED"/>
    <property type="match status" value="1"/>
</dbReference>
<proteinExistence type="predicted"/>
<dbReference type="PROSITE" id="PS50048">
    <property type="entry name" value="ZN2_CY6_FUNGAL_2"/>
    <property type="match status" value="1"/>
</dbReference>
<keyword evidence="1" id="KW-0479">Metal-binding</keyword>
<dbReference type="CDD" id="cd00067">
    <property type="entry name" value="GAL4"/>
    <property type="match status" value="1"/>
</dbReference>
<organism evidence="9 10">
    <name type="scientific">Penicillium capsulatum</name>
    <dbReference type="NCBI Taxonomy" id="69766"/>
    <lineage>
        <taxon>Eukaryota</taxon>
        <taxon>Fungi</taxon>
        <taxon>Dikarya</taxon>
        <taxon>Ascomycota</taxon>
        <taxon>Pezizomycotina</taxon>
        <taxon>Eurotiomycetes</taxon>
        <taxon>Eurotiomycetidae</taxon>
        <taxon>Eurotiales</taxon>
        <taxon>Aspergillaceae</taxon>
        <taxon>Penicillium</taxon>
    </lineage>
</organism>
<feature type="compositionally biased region" description="Polar residues" evidence="7">
    <location>
        <begin position="248"/>
        <end position="265"/>
    </location>
</feature>
<dbReference type="Pfam" id="PF00172">
    <property type="entry name" value="Zn_clus"/>
    <property type="match status" value="1"/>
</dbReference>
<feature type="coiled-coil region" evidence="6">
    <location>
        <begin position="126"/>
        <end position="153"/>
    </location>
</feature>
<dbReference type="GO" id="GO:0003677">
    <property type="term" value="F:DNA binding"/>
    <property type="evidence" value="ECO:0007669"/>
    <property type="project" value="UniProtKB-KW"/>
</dbReference>
<dbReference type="InterPro" id="IPR001138">
    <property type="entry name" value="Zn2Cys6_DnaBD"/>
</dbReference>
<evidence type="ECO:0000313" key="10">
    <source>
        <dbReference type="Proteomes" id="UP001146351"/>
    </source>
</evidence>
<reference evidence="9" key="1">
    <citation type="submission" date="2022-11" db="EMBL/GenBank/DDBJ databases">
        <authorList>
            <person name="Petersen C."/>
        </authorList>
    </citation>
    <scope>NUCLEOTIDE SEQUENCE</scope>
    <source>
        <strain evidence="9">IBT 21917</strain>
    </source>
</reference>
<dbReference type="Gene3D" id="4.10.240.10">
    <property type="entry name" value="Zn(2)-C6 fungal-type DNA-binding domain"/>
    <property type="match status" value="1"/>
</dbReference>
<dbReference type="SMART" id="SM00906">
    <property type="entry name" value="Fungal_trans"/>
    <property type="match status" value="1"/>
</dbReference>
<dbReference type="GO" id="GO:0006351">
    <property type="term" value="P:DNA-templated transcription"/>
    <property type="evidence" value="ECO:0007669"/>
    <property type="project" value="InterPro"/>
</dbReference>
<evidence type="ECO:0000256" key="3">
    <source>
        <dbReference type="ARBA" id="ARBA00023125"/>
    </source>
</evidence>
<evidence type="ECO:0000256" key="6">
    <source>
        <dbReference type="SAM" id="Coils"/>
    </source>
</evidence>
<dbReference type="EMBL" id="JAPQKO010000002">
    <property type="protein sequence ID" value="KAJ5180868.1"/>
    <property type="molecule type" value="Genomic_DNA"/>
</dbReference>
<dbReference type="GO" id="GO:0008270">
    <property type="term" value="F:zinc ion binding"/>
    <property type="evidence" value="ECO:0007669"/>
    <property type="project" value="InterPro"/>
</dbReference>
<feature type="compositionally biased region" description="Basic and acidic residues" evidence="7">
    <location>
        <begin position="188"/>
        <end position="198"/>
    </location>
</feature>
<dbReference type="Proteomes" id="UP001146351">
    <property type="component" value="Unassembled WGS sequence"/>
</dbReference>
<gene>
    <name evidence="9" type="ORF">N7492_004078</name>
</gene>
<evidence type="ECO:0000313" key="9">
    <source>
        <dbReference type="EMBL" id="KAJ5180868.1"/>
    </source>
</evidence>
<evidence type="ECO:0000256" key="4">
    <source>
        <dbReference type="ARBA" id="ARBA00023163"/>
    </source>
</evidence>
<dbReference type="PANTHER" id="PTHR47654:SF4">
    <property type="entry name" value="ZN(II)2CYS6 TRANSCRIPTION FACTOR (EUROFUNG)"/>
    <property type="match status" value="1"/>
</dbReference>